<evidence type="ECO:0000256" key="1">
    <source>
        <dbReference type="ARBA" id="ARBA00022490"/>
    </source>
</evidence>
<evidence type="ECO:0000256" key="2">
    <source>
        <dbReference type="ARBA" id="ARBA00022722"/>
    </source>
</evidence>
<dbReference type="GO" id="GO:0006308">
    <property type="term" value="P:DNA catabolic process"/>
    <property type="evidence" value="ECO:0007669"/>
    <property type="project" value="InterPro"/>
</dbReference>
<sequence length="77" mass="8647">MANKEPTYGEAVEELERIISQIEEESVDVDVLTGKVKRATFLIGFCKERLRATEVEVQKALSGLEDEAGETEDEEPF</sequence>
<organism evidence="4">
    <name type="scientific">marine sediment metagenome</name>
    <dbReference type="NCBI Taxonomy" id="412755"/>
    <lineage>
        <taxon>unclassified sequences</taxon>
        <taxon>metagenomes</taxon>
        <taxon>ecological metagenomes</taxon>
    </lineage>
</organism>
<dbReference type="GO" id="GO:0009318">
    <property type="term" value="C:exodeoxyribonuclease VII complex"/>
    <property type="evidence" value="ECO:0007669"/>
    <property type="project" value="InterPro"/>
</dbReference>
<dbReference type="InterPro" id="IPR037004">
    <property type="entry name" value="Exonuc_VII_ssu_sf"/>
</dbReference>
<keyword evidence="2" id="KW-0540">Nuclease</keyword>
<evidence type="ECO:0000256" key="3">
    <source>
        <dbReference type="ARBA" id="ARBA00022801"/>
    </source>
</evidence>
<keyword evidence="3" id="KW-0378">Hydrolase</keyword>
<keyword evidence="1" id="KW-0963">Cytoplasm</keyword>
<protein>
    <submittedName>
        <fullName evidence="4">Uncharacterized protein</fullName>
    </submittedName>
</protein>
<name>A0A0F9E4T0_9ZZZZ</name>
<proteinExistence type="predicted"/>
<reference evidence="4" key="1">
    <citation type="journal article" date="2015" name="Nature">
        <title>Complex archaea that bridge the gap between prokaryotes and eukaryotes.</title>
        <authorList>
            <person name="Spang A."/>
            <person name="Saw J.H."/>
            <person name="Jorgensen S.L."/>
            <person name="Zaremba-Niedzwiedzka K."/>
            <person name="Martijn J."/>
            <person name="Lind A.E."/>
            <person name="van Eijk R."/>
            <person name="Schleper C."/>
            <person name="Guy L."/>
            <person name="Ettema T.J."/>
        </authorList>
    </citation>
    <scope>NUCLEOTIDE SEQUENCE</scope>
</reference>
<dbReference type="EMBL" id="LAZR01026350">
    <property type="protein sequence ID" value="KKL69024.1"/>
    <property type="molecule type" value="Genomic_DNA"/>
</dbReference>
<dbReference type="Gene3D" id="1.10.287.1040">
    <property type="entry name" value="Exonuclease VII, small subunit"/>
    <property type="match status" value="1"/>
</dbReference>
<comment type="caution">
    <text evidence="4">The sequence shown here is derived from an EMBL/GenBank/DDBJ whole genome shotgun (WGS) entry which is preliminary data.</text>
</comment>
<dbReference type="InterPro" id="IPR003761">
    <property type="entry name" value="Exonuc_VII_S"/>
</dbReference>
<evidence type="ECO:0000313" key="4">
    <source>
        <dbReference type="EMBL" id="KKL69024.1"/>
    </source>
</evidence>
<dbReference type="NCBIfam" id="TIGR01280">
    <property type="entry name" value="xseB"/>
    <property type="match status" value="1"/>
</dbReference>
<accession>A0A0F9E4T0</accession>
<dbReference type="SUPFAM" id="SSF116842">
    <property type="entry name" value="XseB-like"/>
    <property type="match status" value="1"/>
</dbReference>
<dbReference type="GO" id="GO:0008855">
    <property type="term" value="F:exodeoxyribonuclease VII activity"/>
    <property type="evidence" value="ECO:0007669"/>
    <property type="project" value="InterPro"/>
</dbReference>
<dbReference type="AlphaFoldDB" id="A0A0F9E4T0"/>
<dbReference type="Pfam" id="PF02609">
    <property type="entry name" value="Exonuc_VII_S"/>
    <property type="match status" value="1"/>
</dbReference>
<gene>
    <name evidence="4" type="ORF">LCGC14_2119110</name>
</gene>